<keyword evidence="1" id="KW-1133">Transmembrane helix</keyword>
<evidence type="ECO:0000256" key="1">
    <source>
        <dbReference type="SAM" id="Phobius"/>
    </source>
</evidence>
<keyword evidence="1" id="KW-0472">Membrane</keyword>
<evidence type="ECO:0000313" key="3">
    <source>
        <dbReference type="Proteomes" id="UP001595923"/>
    </source>
</evidence>
<dbReference type="EMBL" id="JBHSFQ010000004">
    <property type="protein sequence ID" value="MFC4561628.1"/>
    <property type="molecule type" value="Genomic_DNA"/>
</dbReference>
<organism evidence="2 3">
    <name type="scientific">Nocardiopsis mangrovi</name>
    <dbReference type="NCBI Taxonomy" id="1179818"/>
    <lineage>
        <taxon>Bacteria</taxon>
        <taxon>Bacillati</taxon>
        <taxon>Actinomycetota</taxon>
        <taxon>Actinomycetes</taxon>
        <taxon>Streptosporangiales</taxon>
        <taxon>Nocardiopsidaceae</taxon>
        <taxon>Nocardiopsis</taxon>
    </lineage>
</organism>
<keyword evidence="3" id="KW-1185">Reference proteome</keyword>
<gene>
    <name evidence="2" type="ORF">ACFO4E_07150</name>
</gene>
<sequence>MDLAGLLTGDSVAALGPWLWGGFGLLVGAATAVVVIRRRH</sequence>
<dbReference type="Proteomes" id="UP001595923">
    <property type="component" value="Unassembled WGS sequence"/>
</dbReference>
<dbReference type="RefSeq" id="WP_378572235.1">
    <property type="nucleotide sequence ID" value="NZ_JBHSFQ010000004.1"/>
</dbReference>
<accession>A0ABV9DVK3</accession>
<proteinExistence type="predicted"/>
<evidence type="ECO:0000313" key="2">
    <source>
        <dbReference type="EMBL" id="MFC4561628.1"/>
    </source>
</evidence>
<keyword evidence="1" id="KW-0812">Transmembrane</keyword>
<evidence type="ECO:0008006" key="4">
    <source>
        <dbReference type="Google" id="ProtNLM"/>
    </source>
</evidence>
<comment type="caution">
    <text evidence="2">The sequence shown here is derived from an EMBL/GenBank/DDBJ whole genome shotgun (WGS) entry which is preliminary data.</text>
</comment>
<feature type="transmembrane region" description="Helical" evidence="1">
    <location>
        <begin position="18"/>
        <end position="36"/>
    </location>
</feature>
<name>A0ABV9DVK3_9ACTN</name>
<protein>
    <recommendedName>
        <fullName evidence="4">LPXTG cell wall anchor domain-containing protein</fullName>
    </recommendedName>
</protein>
<reference evidence="3" key="1">
    <citation type="journal article" date="2019" name="Int. J. Syst. Evol. Microbiol.">
        <title>The Global Catalogue of Microorganisms (GCM) 10K type strain sequencing project: providing services to taxonomists for standard genome sequencing and annotation.</title>
        <authorList>
            <consortium name="The Broad Institute Genomics Platform"/>
            <consortium name="The Broad Institute Genome Sequencing Center for Infectious Disease"/>
            <person name="Wu L."/>
            <person name="Ma J."/>
        </authorList>
    </citation>
    <scope>NUCLEOTIDE SEQUENCE [LARGE SCALE GENOMIC DNA]</scope>
    <source>
        <strain evidence="3">XZYJ18</strain>
    </source>
</reference>